<evidence type="ECO:0000256" key="2">
    <source>
        <dbReference type="ARBA" id="ARBA00022448"/>
    </source>
</evidence>
<keyword evidence="3 6" id="KW-0812">Transmembrane</keyword>
<evidence type="ECO:0000256" key="4">
    <source>
        <dbReference type="ARBA" id="ARBA00022989"/>
    </source>
</evidence>
<evidence type="ECO:0000313" key="7">
    <source>
        <dbReference type="EMBL" id="KAG7661735.1"/>
    </source>
</evidence>
<keyword evidence="8" id="KW-1185">Reference proteome</keyword>
<feature type="transmembrane region" description="Helical" evidence="6">
    <location>
        <begin position="218"/>
        <end position="236"/>
    </location>
</feature>
<feature type="transmembrane region" description="Helical" evidence="6">
    <location>
        <begin position="350"/>
        <end position="373"/>
    </location>
</feature>
<keyword evidence="4 6" id="KW-1133">Transmembrane helix</keyword>
<sequence>MNTIKSKAETHLSNIKSRTEEHLHNVLSAKSDIRQIHPDEAADDVELLAQIGYKQELRRHYSTIQVFGIAFSIMGLLPSIASTLSIGLEAGPAGLVWGWFLASVFIFCIGVSMSFLGSAIPTSGGLFYYSNYYAPESIRVPLSFLIGCSNSLGLIGGLCSISYGFAVEILSAVFIQRDGDFEITDGKCYGIFAACIVSNVVISCLTTKHAATLQTISIVVNVFLVALFLIAVPVGFRHNSFNSAEYIFTNFENSRTSYSTAWSFALSWMPAIWTIGAFDSAIHCSEEAKNAQKSIPWGILGSISACWFLGWFIVIVCAACIKDGDLASVLDSPTGSPMAQIIYDALGKQWAVAFMALIAVGQYLMSVSILIAASRQIWSFARDDGLPVVYKFVKYVNPKIQVPVRATIFGGVIGLLLGLLVFVGPAGANALFSLAVASNYLSWGTPVLLVLLPVGRKRFISGPFHFGKMLSNIINFATVCWILYVIVLCMFPDSKNVDKETMNYTVVINVGIWLLSLFYYFVWGYRSYTGPRSNLDEQYFEGASLHEGIDEILEEKASK</sequence>
<gene>
    <name evidence="7" type="ORF">J8A68_004748</name>
</gene>
<dbReference type="EMBL" id="JAGSYN010000212">
    <property type="protein sequence ID" value="KAG7661735.1"/>
    <property type="molecule type" value="Genomic_DNA"/>
</dbReference>
<dbReference type="PIRSF" id="PIRSF006060">
    <property type="entry name" value="AA_transporter"/>
    <property type="match status" value="1"/>
</dbReference>
<comment type="caution">
    <text evidence="7">The sequence shown here is derived from an EMBL/GenBank/DDBJ whole genome shotgun (WGS) entry which is preliminary data.</text>
</comment>
<dbReference type="InterPro" id="IPR002293">
    <property type="entry name" value="AA/rel_permease1"/>
</dbReference>
<dbReference type="GO" id="GO:0016020">
    <property type="term" value="C:membrane"/>
    <property type="evidence" value="ECO:0007669"/>
    <property type="project" value="UniProtKB-SubCell"/>
</dbReference>
<feature type="transmembrane region" description="Helical" evidence="6">
    <location>
        <begin position="430"/>
        <end position="452"/>
    </location>
</feature>
<dbReference type="GO" id="GO:0022857">
    <property type="term" value="F:transmembrane transporter activity"/>
    <property type="evidence" value="ECO:0007669"/>
    <property type="project" value="InterPro"/>
</dbReference>
<feature type="transmembrane region" description="Helical" evidence="6">
    <location>
        <begin position="504"/>
        <end position="523"/>
    </location>
</feature>
<dbReference type="AlphaFoldDB" id="A0A8J5QQX7"/>
<feature type="transmembrane region" description="Helical" evidence="6">
    <location>
        <begin position="186"/>
        <end position="206"/>
    </location>
</feature>
<dbReference type="Proteomes" id="UP000694255">
    <property type="component" value="Unassembled WGS sequence"/>
</dbReference>
<evidence type="ECO:0000256" key="1">
    <source>
        <dbReference type="ARBA" id="ARBA00004141"/>
    </source>
</evidence>
<reference evidence="7 8" key="1">
    <citation type="journal article" date="2021" name="DNA Res.">
        <title>Genome analysis of Candida subhashii reveals its hybrid nature and dual mitochondrial genome conformations.</title>
        <authorList>
            <person name="Mixao V."/>
            <person name="Hegedusova E."/>
            <person name="Saus E."/>
            <person name="Pryszcz L.P."/>
            <person name="Cillingova A."/>
            <person name="Nosek J."/>
            <person name="Gabaldon T."/>
        </authorList>
    </citation>
    <scope>NUCLEOTIDE SEQUENCE [LARGE SCALE GENOMIC DNA]</scope>
    <source>
        <strain evidence="7 8">CBS 10753</strain>
    </source>
</reference>
<keyword evidence="5 6" id="KW-0472">Membrane</keyword>
<dbReference type="RefSeq" id="XP_049261968.1">
    <property type="nucleotide sequence ID" value="XM_049408740.1"/>
</dbReference>
<evidence type="ECO:0000256" key="3">
    <source>
        <dbReference type="ARBA" id="ARBA00022692"/>
    </source>
</evidence>
<dbReference type="GeneID" id="73471548"/>
<comment type="subcellular location">
    <subcellularLocation>
        <location evidence="1">Membrane</location>
        <topology evidence="1">Multi-pass membrane protein</topology>
    </subcellularLocation>
</comment>
<dbReference type="Pfam" id="PF13520">
    <property type="entry name" value="AA_permease_2"/>
    <property type="match status" value="1"/>
</dbReference>
<organism evidence="7 8">
    <name type="scientific">[Candida] subhashii</name>
    <dbReference type="NCBI Taxonomy" id="561895"/>
    <lineage>
        <taxon>Eukaryota</taxon>
        <taxon>Fungi</taxon>
        <taxon>Dikarya</taxon>
        <taxon>Ascomycota</taxon>
        <taxon>Saccharomycotina</taxon>
        <taxon>Pichiomycetes</taxon>
        <taxon>Debaryomycetaceae</taxon>
        <taxon>Spathaspora</taxon>
    </lineage>
</organism>
<name>A0A8J5QQX7_9ASCO</name>
<feature type="transmembrane region" description="Helical" evidence="6">
    <location>
        <begin position="96"/>
        <end position="129"/>
    </location>
</feature>
<dbReference type="PANTHER" id="PTHR45649:SF6">
    <property type="entry name" value="GABA-SPECIFIC PERMEASE"/>
    <property type="match status" value="1"/>
</dbReference>
<feature type="transmembrane region" description="Helical" evidence="6">
    <location>
        <begin position="141"/>
        <end position="166"/>
    </location>
</feature>
<evidence type="ECO:0000256" key="6">
    <source>
        <dbReference type="SAM" id="Phobius"/>
    </source>
</evidence>
<feature type="transmembrane region" description="Helical" evidence="6">
    <location>
        <begin position="299"/>
        <end position="321"/>
    </location>
</feature>
<evidence type="ECO:0008006" key="9">
    <source>
        <dbReference type="Google" id="ProtNLM"/>
    </source>
</evidence>
<evidence type="ECO:0000256" key="5">
    <source>
        <dbReference type="ARBA" id="ARBA00023136"/>
    </source>
</evidence>
<feature type="transmembrane region" description="Helical" evidence="6">
    <location>
        <begin position="256"/>
        <end position="278"/>
    </location>
</feature>
<protein>
    <recommendedName>
        <fullName evidence="9">GABA-specific permease</fullName>
    </recommendedName>
</protein>
<proteinExistence type="predicted"/>
<feature type="transmembrane region" description="Helical" evidence="6">
    <location>
        <begin position="64"/>
        <end position="84"/>
    </location>
</feature>
<dbReference type="PANTHER" id="PTHR45649">
    <property type="entry name" value="AMINO-ACID PERMEASE BAT1"/>
    <property type="match status" value="1"/>
</dbReference>
<keyword evidence="2" id="KW-0813">Transport</keyword>
<dbReference type="OrthoDB" id="4476201at2759"/>
<feature type="transmembrane region" description="Helical" evidence="6">
    <location>
        <begin position="404"/>
        <end position="424"/>
    </location>
</feature>
<accession>A0A8J5QQX7</accession>
<feature type="transmembrane region" description="Helical" evidence="6">
    <location>
        <begin position="473"/>
        <end position="492"/>
    </location>
</feature>
<evidence type="ECO:0000313" key="8">
    <source>
        <dbReference type="Proteomes" id="UP000694255"/>
    </source>
</evidence>